<dbReference type="InterPro" id="IPR001211">
    <property type="entry name" value="PLA2"/>
</dbReference>
<dbReference type="Proteomes" id="UP001346869">
    <property type="component" value="Unassembled WGS sequence"/>
</dbReference>
<feature type="region of interest" description="Disordered" evidence="8">
    <location>
        <begin position="257"/>
        <end position="530"/>
    </location>
</feature>
<feature type="region of interest" description="Disordered" evidence="8">
    <location>
        <begin position="209"/>
        <end position="228"/>
    </location>
</feature>
<evidence type="ECO:0000256" key="2">
    <source>
        <dbReference type="ARBA" id="ARBA00022525"/>
    </source>
</evidence>
<dbReference type="GO" id="GO:0016042">
    <property type="term" value="P:lipid catabolic process"/>
    <property type="evidence" value="ECO:0007669"/>
    <property type="project" value="InterPro"/>
</dbReference>
<feature type="compositionally biased region" description="Polar residues" evidence="8">
    <location>
        <begin position="321"/>
        <end position="335"/>
    </location>
</feature>
<feature type="chain" id="PRO_5042981899" description="Phospholipase A2-like central domain-containing protein" evidence="9">
    <location>
        <begin position="18"/>
        <end position="875"/>
    </location>
</feature>
<keyword evidence="5" id="KW-0106">Calcium</keyword>
<dbReference type="SUPFAM" id="SSF48619">
    <property type="entry name" value="Phospholipase A2, PLA2"/>
    <property type="match status" value="2"/>
</dbReference>
<feature type="binding site" evidence="5">
    <location>
        <position position="603"/>
    </location>
    <ligand>
        <name>Ca(2+)</name>
        <dbReference type="ChEBI" id="CHEBI:29108"/>
    </ligand>
</feature>
<keyword evidence="2" id="KW-0964">Secreted</keyword>
<feature type="active site" evidence="4">
    <location>
        <position position="668"/>
    </location>
</feature>
<feature type="signal peptide" evidence="9">
    <location>
        <begin position="1"/>
        <end position="17"/>
    </location>
</feature>
<dbReference type="EMBL" id="JAUZQC010000014">
    <property type="protein sequence ID" value="KAK5860449.1"/>
    <property type="molecule type" value="Genomic_DNA"/>
</dbReference>
<organism evidence="11 12">
    <name type="scientific">Eleginops maclovinus</name>
    <name type="common">Patagonian blennie</name>
    <name type="synonym">Eleginus maclovinus</name>
    <dbReference type="NCBI Taxonomy" id="56733"/>
    <lineage>
        <taxon>Eukaryota</taxon>
        <taxon>Metazoa</taxon>
        <taxon>Chordata</taxon>
        <taxon>Craniata</taxon>
        <taxon>Vertebrata</taxon>
        <taxon>Euteleostomi</taxon>
        <taxon>Actinopterygii</taxon>
        <taxon>Neopterygii</taxon>
        <taxon>Teleostei</taxon>
        <taxon>Neoteleostei</taxon>
        <taxon>Acanthomorphata</taxon>
        <taxon>Eupercaria</taxon>
        <taxon>Perciformes</taxon>
        <taxon>Notothenioidei</taxon>
        <taxon>Eleginopidae</taxon>
        <taxon>Eleginops</taxon>
    </lineage>
</organism>
<feature type="disulfide bond" evidence="6">
    <location>
        <begin position="619"/>
        <end position="674"/>
    </location>
</feature>
<reference evidence="11 12" key="1">
    <citation type="journal article" date="2023" name="Genes (Basel)">
        <title>Chromosome-Level Genome Assembly and Circadian Gene Repertoire of the Patagonia Blennie Eleginops maclovinus-The Closest Ancestral Proxy of Antarctic Cryonotothenioids.</title>
        <authorList>
            <person name="Cheng C.C."/>
            <person name="Rivera-Colon A.G."/>
            <person name="Minhas B.F."/>
            <person name="Wilson L."/>
            <person name="Rayamajhi N."/>
            <person name="Vargas-Chacoff L."/>
            <person name="Catchen J.M."/>
        </authorList>
    </citation>
    <scope>NUCLEOTIDE SEQUENCE [LARGE SCALE GENOMIC DNA]</scope>
    <source>
        <strain evidence="11">JMC-PN-2008</strain>
    </source>
</reference>
<evidence type="ECO:0000313" key="12">
    <source>
        <dbReference type="Proteomes" id="UP001346869"/>
    </source>
</evidence>
<feature type="region of interest" description="Disordered" evidence="8">
    <location>
        <begin position="689"/>
        <end position="875"/>
    </location>
</feature>
<dbReference type="InterPro" id="IPR033113">
    <property type="entry name" value="PLA2_histidine"/>
</dbReference>
<feature type="disulfide bond" evidence="6">
    <location>
        <begin position="626"/>
        <end position="667"/>
    </location>
</feature>
<dbReference type="InterPro" id="IPR016090">
    <property type="entry name" value="PLA2-like_dom"/>
</dbReference>
<comment type="subcellular location">
    <subcellularLocation>
        <location evidence="1">Secreted</location>
    </subcellularLocation>
</comment>
<comment type="similarity">
    <text evidence="7">Belongs to the phospholipase A2 family.</text>
</comment>
<keyword evidence="3 6" id="KW-1015">Disulfide bond</keyword>
<dbReference type="InterPro" id="IPR036444">
    <property type="entry name" value="PLipase_A2_dom_sf"/>
</dbReference>
<dbReference type="AlphaFoldDB" id="A0AAN7XHP8"/>
<keyword evidence="9" id="KW-0732">Signal</keyword>
<evidence type="ECO:0000256" key="7">
    <source>
        <dbReference type="RuleBase" id="RU003654"/>
    </source>
</evidence>
<proteinExistence type="inferred from homology"/>
<feature type="compositionally biased region" description="Polar residues" evidence="8">
    <location>
        <begin position="413"/>
        <end position="431"/>
    </location>
</feature>
<sequence>MFLIWIFMLSAVPNALSASIFCPDPEDSDPNTDHMTDCLGLRFTWLHSVFDNFPSLLSFSLKLRCATGICPRDLEDYGCSCRYMSAGNPVDPLDSCCEAHRLSNSSCDAGGRCEQTFCECDQAAIDCLTRSEYNSSLRDFNESFCTVENRTDAASSSRESGPLFRGADDLSAVNDSLSFFLSNSSFLSADIDPLMTLNSSDTWVGVGNLSTPLSGSPPSPTPAEEFEEGKDFAEEVEKEETAHTSFISRDSFIVTTSLTARPPIRPSERKRSSEEEEEDDEEEEEEASDEHVEDILTTVFTTTTTTARTTTTTTTTTVSTDASNEVIGSSTTPASPTGEGESTPAPPPASEERGEETGFHTTPGPEKITSVKTTSASPPSSGEDVERRPSPQRLGPPPRRAQGSPHPRPSMRGVTQTTTVTSIIPPSQTPSIRPPSQTPSIRPPSQTPSIRPPSHTPSIRPPSQSSIGPPSHTPSIRPPSQTPSIRTTTVPPLTTPEAGSEEEQPDKREEAPCEEEESPDSSPERDTDDLEVRKRTVPFFAWSLLESIGLADLQLQPDSKECSHSFTLYGGGGAAHRELPALGEMLHCLTGRCPHEYEMYGCYCGQEGGGQPRDQLDRCCFFHHCCLKQIGSMGCKPERKLSTQVSCEGGKPRCQGLGVCDRLQCVCDKTTAECMAAAHFNHSLPAARCSGPGPPCRRASRPPKPRPASQSSEESEESQGGNSDDIIREEEPEARPETSTDRNTPPPPGDLHSEGGTSDDIIREEEPEARPETSTDRNTPPPPGDLNSDENWNMKQEEKPRDPLPLPPPSLTTLPPSSGESRAPPSHSGIQSHSHRPIAGQTHNHRPIPAQRPAGKEEEEEGGGEEEEEEEEEEI</sequence>
<evidence type="ECO:0000256" key="3">
    <source>
        <dbReference type="ARBA" id="ARBA00023157"/>
    </source>
</evidence>
<dbReference type="PANTHER" id="PTHR11716">
    <property type="entry name" value="PHOSPHOLIPASE A2 FAMILY MEMBER"/>
    <property type="match status" value="1"/>
</dbReference>
<dbReference type="InterPro" id="IPR041798">
    <property type="entry name" value="Otoconin-90"/>
</dbReference>
<evidence type="ECO:0000256" key="9">
    <source>
        <dbReference type="SAM" id="SignalP"/>
    </source>
</evidence>
<evidence type="ECO:0000313" key="11">
    <source>
        <dbReference type="EMBL" id="KAK5860449.1"/>
    </source>
</evidence>
<feature type="domain" description="Phospholipase A2-like central" evidence="10">
    <location>
        <begin position="578"/>
        <end position="690"/>
    </location>
</feature>
<feature type="active site" evidence="4">
    <location>
        <position position="623"/>
    </location>
</feature>
<comment type="cofactor">
    <cofactor evidence="5">
        <name>Ca(2+)</name>
        <dbReference type="ChEBI" id="CHEBI:29108"/>
    </cofactor>
    <text evidence="5">Binds 1 Ca(2+) ion per subunit.</text>
</comment>
<keyword evidence="5" id="KW-0479">Metal-binding</keyword>
<dbReference type="GO" id="GO:0047498">
    <property type="term" value="F:calcium-dependent phospholipase A2 activity"/>
    <property type="evidence" value="ECO:0007669"/>
    <property type="project" value="TreeGrafter"/>
</dbReference>
<dbReference type="GO" id="GO:0050482">
    <property type="term" value="P:arachidonate secretion"/>
    <property type="evidence" value="ECO:0007669"/>
    <property type="project" value="InterPro"/>
</dbReference>
<keyword evidence="12" id="KW-1185">Reference proteome</keyword>
<dbReference type="CDD" id="cd04707">
    <property type="entry name" value="otoconin_90"/>
    <property type="match status" value="1"/>
</dbReference>
<feature type="compositionally biased region" description="Low complexity" evidence="8">
    <location>
        <begin position="297"/>
        <end position="320"/>
    </location>
</feature>
<protein>
    <recommendedName>
        <fullName evidence="10">Phospholipase A2-like central domain-containing protein</fullName>
    </recommendedName>
</protein>
<feature type="disulfide bond" evidence="6">
    <location>
        <begin position="635"/>
        <end position="660"/>
    </location>
</feature>
<dbReference type="Pfam" id="PF00068">
    <property type="entry name" value="Phospholip_A2_1"/>
    <property type="match status" value="1"/>
</dbReference>
<dbReference type="SMART" id="SM00085">
    <property type="entry name" value="PA2c"/>
    <property type="match status" value="2"/>
</dbReference>
<dbReference type="GO" id="GO:0006644">
    <property type="term" value="P:phospholipid metabolic process"/>
    <property type="evidence" value="ECO:0007669"/>
    <property type="project" value="InterPro"/>
</dbReference>
<dbReference type="GO" id="GO:0005543">
    <property type="term" value="F:phospholipid binding"/>
    <property type="evidence" value="ECO:0007669"/>
    <property type="project" value="TreeGrafter"/>
</dbReference>
<feature type="domain" description="Phospholipase A2-like central" evidence="10">
    <location>
        <begin position="55"/>
        <end position="146"/>
    </location>
</feature>
<accession>A0AAN7XHP8</accession>
<feature type="disulfide bond" evidence="6">
    <location>
        <begin position="604"/>
        <end position="620"/>
    </location>
</feature>
<gene>
    <name evidence="11" type="ORF">PBY51_021925</name>
</gene>
<evidence type="ECO:0000256" key="5">
    <source>
        <dbReference type="PIRSR" id="PIRSR601211-2"/>
    </source>
</evidence>
<comment type="caution">
    <text evidence="11">The sequence shown here is derived from an EMBL/GenBank/DDBJ whole genome shotgun (WGS) entry which is preliminary data.</text>
</comment>
<evidence type="ECO:0000256" key="6">
    <source>
        <dbReference type="PIRSR" id="PIRSR601211-3"/>
    </source>
</evidence>
<dbReference type="GO" id="GO:0005576">
    <property type="term" value="C:extracellular region"/>
    <property type="evidence" value="ECO:0007669"/>
    <property type="project" value="UniProtKB-SubCell"/>
</dbReference>
<feature type="binding site" evidence="5">
    <location>
        <position position="605"/>
    </location>
    <ligand>
        <name>Ca(2+)</name>
        <dbReference type="ChEBI" id="CHEBI:29108"/>
    </ligand>
</feature>
<dbReference type="GO" id="GO:0005509">
    <property type="term" value="F:calcium ion binding"/>
    <property type="evidence" value="ECO:0007669"/>
    <property type="project" value="InterPro"/>
</dbReference>
<dbReference type="PRINTS" id="PR01217">
    <property type="entry name" value="PRICHEXTENSN"/>
</dbReference>
<feature type="compositionally biased region" description="Pro residues" evidence="8">
    <location>
        <begin position="432"/>
        <end position="455"/>
    </location>
</feature>
<feature type="disulfide bond" evidence="6">
    <location>
        <begin position="654"/>
        <end position="665"/>
    </location>
</feature>
<dbReference type="PANTHER" id="PTHR11716:SF1">
    <property type="entry name" value="OTOCONIN-90"/>
    <property type="match status" value="1"/>
</dbReference>
<feature type="compositionally biased region" description="Polar residues" evidence="8">
    <location>
        <begin position="482"/>
        <end position="492"/>
    </location>
</feature>
<feature type="compositionally biased region" description="Acidic residues" evidence="8">
    <location>
        <begin position="857"/>
        <end position="875"/>
    </location>
</feature>
<evidence type="ECO:0000256" key="4">
    <source>
        <dbReference type="PIRSR" id="PIRSR601211-1"/>
    </source>
</evidence>
<feature type="compositionally biased region" description="Acidic residues" evidence="8">
    <location>
        <begin position="274"/>
        <end position="288"/>
    </location>
</feature>
<evidence type="ECO:0000256" key="8">
    <source>
        <dbReference type="SAM" id="MobiDB-lite"/>
    </source>
</evidence>
<evidence type="ECO:0000259" key="10">
    <source>
        <dbReference type="SMART" id="SM00085"/>
    </source>
</evidence>
<reference evidence="11 12" key="2">
    <citation type="journal article" date="2023" name="Mol. Biol. Evol.">
        <title>Genomics of Secondarily Temperate Adaptation in the Only Non-Antarctic Icefish.</title>
        <authorList>
            <person name="Rivera-Colon A.G."/>
            <person name="Rayamajhi N."/>
            <person name="Minhas B.F."/>
            <person name="Madrigal G."/>
            <person name="Bilyk K.T."/>
            <person name="Yoon V."/>
            <person name="Hune M."/>
            <person name="Gregory S."/>
            <person name="Cheng C.H.C."/>
            <person name="Catchen J.M."/>
        </authorList>
    </citation>
    <scope>NUCLEOTIDE SEQUENCE [LARGE SCALE GENOMIC DNA]</scope>
    <source>
        <strain evidence="11">JMC-PN-2008</strain>
    </source>
</reference>
<dbReference type="PROSITE" id="PS00118">
    <property type="entry name" value="PA2_HIS"/>
    <property type="match status" value="1"/>
</dbReference>
<name>A0AAN7XHP8_ELEMC</name>
<feature type="compositionally biased region" description="Polar residues" evidence="8">
    <location>
        <begin position="370"/>
        <end position="380"/>
    </location>
</feature>
<evidence type="ECO:0000256" key="1">
    <source>
        <dbReference type="ARBA" id="ARBA00004613"/>
    </source>
</evidence>
<dbReference type="Gene3D" id="1.20.90.10">
    <property type="entry name" value="Phospholipase A2 domain"/>
    <property type="match status" value="3"/>
</dbReference>